<dbReference type="Pfam" id="PF07980">
    <property type="entry name" value="SusD_RagB"/>
    <property type="match status" value="1"/>
</dbReference>
<dbReference type="CDD" id="cd08977">
    <property type="entry name" value="SusD"/>
    <property type="match status" value="1"/>
</dbReference>
<dbReference type="InterPro" id="IPR033985">
    <property type="entry name" value="SusD-like_N"/>
</dbReference>
<evidence type="ECO:0000313" key="9">
    <source>
        <dbReference type="Proteomes" id="UP001589734"/>
    </source>
</evidence>
<evidence type="ECO:0000256" key="3">
    <source>
        <dbReference type="ARBA" id="ARBA00022729"/>
    </source>
</evidence>
<comment type="similarity">
    <text evidence="2">Belongs to the SusD family.</text>
</comment>
<keyword evidence="4" id="KW-0472">Membrane</keyword>
<keyword evidence="5" id="KW-0998">Cell outer membrane</keyword>
<evidence type="ECO:0000256" key="4">
    <source>
        <dbReference type="ARBA" id="ARBA00023136"/>
    </source>
</evidence>
<gene>
    <name evidence="8" type="ORF">ACFFLS_12000</name>
</gene>
<evidence type="ECO:0000259" key="7">
    <source>
        <dbReference type="Pfam" id="PF14322"/>
    </source>
</evidence>
<dbReference type="Proteomes" id="UP001589734">
    <property type="component" value="Unassembled WGS sequence"/>
</dbReference>
<comment type="caution">
    <text evidence="8">The sequence shown here is derived from an EMBL/GenBank/DDBJ whole genome shotgun (WGS) entry which is preliminary data.</text>
</comment>
<keyword evidence="3" id="KW-0732">Signal</keyword>
<keyword evidence="9" id="KW-1185">Reference proteome</keyword>
<organism evidence="8 9">
    <name type="scientific">Flavobacterium procerum</name>
    <dbReference type="NCBI Taxonomy" id="1455569"/>
    <lineage>
        <taxon>Bacteria</taxon>
        <taxon>Pseudomonadati</taxon>
        <taxon>Bacteroidota</taxon>
        <taxon>Flavobacteriia</taxon>
        <taxon>Flavobacteriales</taxon>
        <taxon>Flavobacteriaceae</taxon>
        <taxon>Flavobacterium</taxon>
    </lineage>
</organism>
<dbReference type="RefSeq" id="WP_379686627.1">
    <property type="nucleotide sequence ID" value="NZ_JBHLYW010000009.1"/>
</dbReference>
<reference evidence="8 9" key="1">
    <citation type="submission" date="2024-09" db="EMBL/GenBank/DDBJ databases">
        <authorList>
            <person name="Sun Q."/>
            <person name="Mori K."/>
        </authorList>
    </citation>
    <scope>NUCLEOTIDE SEQUENCE [LARGE SCALE GENOMIC DNA]</scope>
    <source>
        <strain evidence="8 9">CGMCC 1.12926</strain>
    </source>
</reference>
<dbReference type="InterPro" id="IPR011990">
    <property type="entry name" value="TPR-like_helical_dom_sf"/>
</dbReference>
<feature type="domain" description="SusD-like N-terminal" evidence="7">
    <location>
        <begin position="71"/>
        <end position="234"/>
    </location>
</feature>
<protein>
    <submittedName>
        <fullName evidence="8">RagB/SusD family nutrient uptake outer membrane protein</fullName>
    </submittedName>
</protein>
<sequence length="466" mass="52928">MKPTIKKYHSFFPAGGIKIFYLLSIFFCSCDSFVETDMPKSQLNRDNVFEDYLTANAAMTDVFSKVRDRGVLTGTQFGLNNYLGNYTDELTFYGSAANATSAFYTNTVLPSNSTLALFWNNSYNQIYASNSVLEGVLSSELSSREKSQLEGEALFVRGLLHFYLLQLFGDIPYIKSTDYKTNSTVNRMPENLVFDNIIEDLKAASVLLLPAYSSTERVRPNRFAAKALLARVCLYKKDWQQASKFSTEVIEQTQLYTFEENLDNVFLKGSTEAIWQFMPSITGKNTDEGVLFTFISGPPSLISLSQSLLNSFAVNDRRKQRWTTAVSNASGTWHYASKYKESKVSGTSKEYSVVLRLTEQYMIRAEARLKLKNTAGAVEDLNKIRKRAGLPDVEISTEEEIMDVIIQERRKEFFTEYGHRFFDLKRTDRLDAVLNVKPGWNTSDRLLPIPESEFIVNPNLGSQNPH</sequence>
<name>A0ABV6BQP1_9FLAO</name>
<feature type="domain" description="RagB/SusD" evidence="6">
    <location>
        <begin position="334"/>
        <end position="432"/>
    </location>
</feature>
<comment type="subcellular location">
    <subcellularLocation>
        <location evidence="1">Cell outer membrane</location>
    </subcellularLocation>
</comment>
<accession>A0ABV6BQP1</accession>
<dbReference type="Pfam" id="PF14322">
    <property type="entry name" value="SusD-like_3"/>
    <property type="match status" value="1"/>
</dbReference>
<dbReference type="Gene3D" id="1.25.40.390">
    <property type="match status" value="1"/>
</dbReference>
<dbReference type="SUPFAM" id="SSF48452">
    <property type="entry name" value="TPR-like"/>
    <property type="match status" value="1"/>
</dbReference>
<evidence type="ECO:0000313" key="8">
    <source>
        <dbReference type="EMBL" id="MFC0077763.1"/>
    </source>
</evidence>
<evidence type="ECO:0000256" key="2">
    <source>
        <dbReference type="ARBA" id="ARBA00006275"/>
    </source>
</evidence>
<evidence type="ECO:0000259" key="6">
    <source>
        <dbReference type="Pfam" id="PF07980"/>
    </source>
</evidence>
<evidence type="ECO:0000256" key="5">
    <source>
        <dbReference type="ARBA" id="ARBA00023237"/>
    </source>
</evidence>
<dbReference type="PROSITE" id="PS51257">
    <property type="entry name" value="PROKAR_LIPOPROTEIN"/>
    <property type="match status" value="1"/>
</dbReference>
<proteinExistence type="inferred from homology"/>
<dbReference type="EMBL" id="JBHLYW010000009">
    <property type="protein sequence ID" value="MFC0077763.1"/>
    <property type="molecule type" value="Genomic_DNA"/>
</dbReference>
<evidence type="ECO:0000256" key="1">
    <source>
        <dbReference type="ARBA" id="ARBA00004442"/>
    </source>
</evidence>
<dbReference type="InterPro" id="IPR012944">
    <property type="entry name" value="SusD_RagB_dom"/>
</dbReference>